<gene>
    <name evidence="2" type="ORF">FDA94_15510</name>
</gene>
<sequence length="238" mass="26018">MGSMKRLADLVRDDNFDLYVLGLVALVFTVLGVVGLAETSVLISATLALLALLAFSQIKSRRQVAQLVADRSALREDFPPDLAARRARARDYLFIGRSMARTANTMRADLKALLESGARIRVMMVDPDDESVIAAAALIGYSGSDPALLAGRIRGVLAELDHLRSLTGGNLEIRLTRFVPSVGLQVVDGQYICAQRFEHRPTGESGPILALEPRDGVWFHRFAAEAERMWDDGIPWSG</sequence>
<accession>A0A4U3MIY9</accession>
<organism evidence="2 3">
    <name type="scientific">Herbidospora galbida</name>
    <dbReference type="NCBI Taxonomy" id="2575442"/>
    <lineage>
        <taxon>Bacteria</taxon>
        <taxon>Bacillati</taxon>
        <taxon>Actinomycetota</taxon>
        <taxon>Actinomycetes</taxon>
        <taxon>Streptosporangiales</taxon>
        <taxon>Streptosporangiaceae</taxon>
        <taxon>Herbidospora</taxon>
    </lineage>
</organism>
<name>A0A4U3MIY9_9ACTN</name>
<feature type="transmembrane region" description="Helical" evidence="1">
    <location>
        <begin position="20"/>
        <end position="53"/>
    </location>
</feature>
<keyword evidence="1" id="KW-1133">Transmembrane helix</keyword>
<dbReference type="EMBL" id="SZQA01000013">
    <property type="protein sequence ID" value="TKK87966.1"/>
    <property type="molecule type" value="Genomic_DNA"/>
</dbReference>
<reference evidence="2 3" key="1">
    <citation type="submission" date="2019-04" db="EMBL/GenBank/DDBJ databases">
        <title>Herbidospora sp. NEAU-GS14.nov., a novel actinomycete isolated from soil.</title>
        <authorList>
            <person name="Han L."/>
        </authorList>
    </citation>
    <scope>NUCLEOTIDE SEQUENCE [LARGE SCALE GENOMIC DNA]</scope>
    <source>
        <strain evidence="2 3">NEAU-GS14</strain>
    </source>
</reference>
<evidence type="ECO:0000256" key="1">
    <source>
        <dbReference type="SAM" id="Phobius"/>
    </source>
</evidence>
<keyword evidence="1" id="KW-0472">Membrane</keyword>
<evidence type="ECO:0000313" key="2">
    <source>
        <dbReference type="EMBL" id="TKK87966.1"/>
    </source>
</evidence>
<dbReference type="OrthoDB" id="3620571at2"/>
<comment type="caution">
    <text evidence="2">The sequence shown here is derived from an EMBL/GenBank/DDBJ whole genome shotgun (WGS) entry which is preliminary data.</text>
</comment>
<proteinExistence type="predicted"/>
<keyword evidence="3" id="KW-1185">Reference proteome</keyword>
<evidence type="ECO:0000313" key="3">
    <source>
        <dbReference type="Proteomes" id="UP000308705"/>
    </source>
</evidence>
<keyword evidence="1" id="KW-0812">Transmembrane</keyword>
<protein>
    <submittedName>
        <fullName evidence="2">Uncharacterized protein</fullName>
    </submittedName>
</protein>
<dbReference type="AlphaFoldDB" id="A0A4U3MIY9"/>
<dbReference type="Proteomes" id="UP000308705">
    <property type="component" value="Unassembled WGS sequence"/>
</dbReference>